<evidence type="ECO:0000313" key="5">
    <source>
        <dbReference type="EMBL" id="KAJ3652358.1"/>
    </source>
</evidence>
<dbReference type="PROSITE" id="PS01180">
    <property type="entry name" value="CUB"/>
    <property type="match status" value="1"/>
</dbReference>
<feature type="chain" id="PRO_5041225537" description="CUB domain-containing protein" evidence="3">
    <location>
        <begin position="16"/>
        <end position="543"/>
    </location>
</feature>
<gene>
    <name evidence="5" type="ORF">Zmor_018332</name>
</gene>
<dbReference type="Pfam" id="PF26080">
    <property type="entry name" value="CUB_animal"/>
    <property type="match status" value="1"/>
</dbReference>
<dbReference type="InterPro" id="IPR000859">
    <property type="entry name" value="CUB_dom"/>
</dbReference>
<keyword evidence="1" id="KW-1015">Disulfide bond</keyword>
<dbReference type="Gene3D" id="2.60.120.290">
    <property type="entry name" value="Spermadhesin, CUB domain"/>
    <property type="match status" value="1"/>
</dbReference>
<dbReference type="InterPro" id="IPR035914">
    <property type="entry name" value="Sperma_CUB_dom_sf"/>
</dbReference>
<comment type="caution">
    <text evidence="5">The sequence shown here is derived from an EMBL/GenBank/DDBJ whole genome shotgun (WGS) entry which is preliminary data.</text>
</comment>
<dbReference type="PANTHER" id="PTHR33236:SF11">
    <property type="entry name" value="CUB DOMAIN-CONTAINING PROTEIN"/>
    <property type="match status" value="1"/>
</dbReference>
<feature type="domain" description="CUB" evidence="4">
    <location>
        <begin position="224"/>
        <end position="380"/>
    </location>
</feature>
<comment type="caution">
    <text evidence="2">Lacks conserved residue(s) required for the propagation of feature annotation.</text>
</comment>
<evidence type="ECO:0000313" key="6">
    <source>
        <dbReference type="Proteomes" id="UP001168821"/>
    </source>
</evidence>
<reference evidence="5" key="1">
    <citation type="journal article" date="2023" name="G3 (Bethesda)">
        <title>Whole genome assemblies of Zophobas morio and Tenebrio molitor.</title>
        <authorList>
            <person name="Kaur S."/>
            <person name="Stinson S.A."/>
            <person name="diCenzo G.C."/>
        </authorList>
    </citation>
    <scope>NUCLEOTIDE SEQUENCE</scope>
    <source>
        <strain evidence="5">QUZm001</strain>
    </source>
</reference>
<evidence type="ECO:0000256" key="3">
    <source>
        <dbReference type="SAM" id="SignalP"/>
    </source>
</evidence>
<dbReference type="Proteomes" id="UP001168821">
    <property type="component" value="Unassembled WGS sequence"/>
</dbReference>
<dbReference type="AlphaFoldDB" id="A0AA38MDE0"/>
<proteinExistence type="predicted"/>
<name>A0AA38MDE0_9CUCU</name>
<organism evidence="5 6">
    <name type="scientific">Zophobas morio</name>
    <dbReference type="NCBI Taxonomy" id="2755281"/>
    <lineage>
        <taxon>Eukaryota</taxon>
        <taxon>Metazoa</taxon>
        <taxon>Ecdysozoa</taxon>
        <taxon>Arthropoda</taxon>
        <taxon>Hexapoda</taxon>
        <taxon>Insecta</taxon>
        <taxon>Pterygota</taxon>
        <taxon>Neoptera</taxon>
        <taxon>Endopterygota</taxon>
        <taxon>Coleoptera</taxon>
        <taxon>Polyphaga</taxon>
        <taxon>Cucujiformia</taxon>
        <taxon>Tenebrionidae</taxon>
        <taxon>Zophobas</taxon>
    </lineage>
</organism>
<keyword evidence="3" id="KW-0732">Signal</keyword>
<feature type="signal peptide" evidence="3">
    <location>
        <begin position="1"/>
        <end position="15"/>
    </location>
</feature>
<protein>
    <recommendedName>
        <fullName evidence="4">CUB domain-containing protein</fullName>
    </recommendedName>
</protein>
<evidence type="ECO:0000259" key="4">
    <source>
        <dbReference type="PROSITE" id="PS01180"/>
    </source>
</evidence>
<dbReference type="InterPro" id="IPR058698">
    <property type="entry name" value="CUB_metazoa"/>
</dbReference>
<dbReference type="EMBL" id="JALNTZ010000005">
    <property type="protein sequence ID" value="KAJ3652358.1"/>
    <property type="molecule type" value="Genomic_DNA"/>
</dbReference>
<keyword evidence="6" id="KW-1185">Reference proteome</keyword>
<sequence>MLLVLALVLPIVCSSDIVQFDWNTMPNFNEEEQYNDRIDNAKDLISLDLKNDNLESEYGVFVDERPTFQTQKNRTRKRNKIQKQTHIQKVSNAPEHSVNGSTKQRINLLLKNYLSKLYAQKFHKKANHESKIFTDSFWQFNNKTKKFKNKFLSLFHIVQFANSQCQSTSTAGDYLGTCYTESECATMNGTSVGACAEGYGVCCVCKYYKTVTLKNNITLVRYSCGSSSSQNCTYFESPGYPDYDPPGSMVLPPTTAPPPTTALPTPDPRLKYFYKLRRFSRQADTSLACAINIYKQSDNIQQMRIDFIDLELKGPTDGTCVTERLVISGQNVNDQVPVICGYNTGQHVYVDVSSLTGPLQLSVLSTVADRKRFKIRVCQIANSCSNSNNCLQYYTGVTGMISSFNYDQAALINRSEPGYFNNLNYAICIRKEAGYCSITYTNSPAGLEYPFQLSNVDENDESTVPPGQAGAEIFSCPDDYIVIGGIRLCGDKLNDGSLIEDFTMNAPVTDTSGGPIVIPVRTDDSVTGRGFKLFYTQNRCPNT</sequence>
<evidence type="ECO:0000256" key="1">
    <source>
        <dbReference type="ARBA" id="ARBA00023157"/>
    </source>
</evidence>
<dbReference type="PANTHER" id="PTHR33236">
    <property type="entry name" value="INTRAFLAGELLAR TRANSPORT PROTEIN 122 FAMILY PROTEIN-RELATED"/>
    <property type="match status" value="1"/>
</dbReference>
<accession>A0AA38MDE0</accession>
<evidence type="ECO:0000256" key="2">
    <source>
        <dbReference type="PROSITE-ProRule" id="PRU00059"/>
    </source>
</evidence>